<proteinExistence type="predicted"/>
<dbReference type="EMBL" id="NJGI01000001">
    <property type="protein sequence ID" value="PGH22438.1"/>
    <property type="molecule type" value="Genomic_DNA"/>
</dbReference>
<protein>
    <recommendedName>
        <fullName evidence="3">DUF669 domain-containing protein</fullName>
    </recommendedName>
</protein>
<evidence type="ECO:0000313" key="1">
    <source>
        <dbReference type="EMBL" id="PGH22438.1"/>
    </source>
</evidence>
<dbReference type="AlphaFoldDB" id="A0A2B7YNK9"/>
<organism evidence="1 2">
    <name type="scientific">Fusobacterium nucleatum subsp. polymorphum</name>
    <name type="common">Fusobacterium polymorphum</name>
    <dbReference type="NCBI Taxonomy" id="76857"/>
    <lineage>
        <taxon>Bacteria</taxon>
        <taxon>Fusobacteriati</taxon>
        <taxon>Fusobacteriota</taxon>
        <taxon>Fusobacteriia</taxon>
        <taxon>Fusobacteriales</taxon>
        <taxon>Fusobacteriaceae</taxon>
        <taxon>Fusobacterium</taxon>
    </lineage>
</organism>
<reference evidence="1 2" key="1">
    <citation type="submission" date="2017-06" db="EMBL/GenBank/DDBJ databases">
        <title>Genome sequencing of Fusobacterium nucleatum subsp. polymorphum KCOM 1232 (=ChDC F37).</title>
        <authorList>
            <person name="Kook J.-K."/>
            <person name="Park S.-N."/>
            <person name="Lim Y.K."/>
            <person name="Roh H."/>
        </authorList>
    </citation>
    <scope>NUCLEOTIDE SEQUENCE [LARGE SCALE GENOMIC DNA]</scope>
    <source>
        <strain evidence="2">KCOM 1232 ( ChDC F37)</strain>
    </source>
</reference>
<sequence>MSIADIMAELEAQDWKAGDKETDFSVADGVYEGVIEGLEYKENEKGTQWFSFTVSLINENKKYFANVYFSGKMAAMNLKKFINIILNLTGEALTSMDFANKVALAQRLNDELIGKDVVIELTTKKEFQNFKFIFQE</sequence>
<gene>
    <name evidence="1" type="ORF">RN96_04690</name>
</gene>
<accession>A0A2B7YNK9</accession>
<comment type="caution">
    <text evidence="1">The sequence shown here is derived from an EMBL/GenBank/DDBJ whole genome shotgun (WGS) entry which is preliminary data.</text>
</comment>
<dbReference type="Proteomes" id="UP000222862">
    <property type="component" value="Unassembled WGS sequence"/>
</dbReference>
<dbReference type="RefSeq" id="WP_098702507.1">
    <property type="nucleotide sequence ID" value="NZ_NJGI01000001.1"/>
</dbReference>
<name>A0A2B7YNK9_FUSNP</name>
<evidence type="ECO:0000313" key="2">
    <source>
        <dbReference type="Proteomes" id="UP000222862"/>
    </source>
</evidence>
<evidence type="ECO:0008006" key="3">
    <source>
        <dbReference type="Google" id="ProtNLM"/>
    </source>
</evidence>